<sequence length="88" mass="9612">AFFTHPLSIGELAYPMLLLGYNIHNSLPSSSCNDGSCNDGLYNDGPCNDGPCNDGPYNDGPFSLLLMEHNVELFHNIVSFFITVSVTR</sequence>
<dbReference type="EMBL" id="HACG01040758">
    <property type="protein sequence ID" value="CEK87623.1"/>
    <property type="molecule type" value="Transcribed_RNA"/>
</dbReference>
<organism evidence="1">
    <name type="scientific">Arion vulgaris</name>
    <dbReference type="NCBI Taxonomy" id="1028688"/>
    <lineage>
        <taxon>Eukaryota</taxon>
        <taxon>Metazoa</taxon>
        <taxon>Spiralia</taxon>
        <taxon>Lophotrochozoa</taxon>
        <taxon>Mollusca</taxon>
        <taxon>Gastropoda</taxon>
        <taxon>Heterobranchia</taxon>
        <taxon>Euthyneura</taxon>
        <taxon>Panpulmonata</taxon>
        <taxon>Eupulmonata</taxon>
        <taxon>Stylommatophora</taxon>
        <taxon>Helicina</taxon>
        <taxon>Arionoidea</taxon>
        <taxon>Arionidae</taxon>
        <taxon>Arion</taxon>
    </lineage>
</organism>
<accession>A0A0B7B3K7</accession>
<proteinExistence type="predicted"/>
<reference evidence="1" key="1">
    <citation type="submission" date="2014-12" db="EMBL/GenBank/DDBJ databases">
        <title>Insight into the proteome of Arion vulgaris.</title>
        <authorList>
            <person name="Aradska J."/>
            <person name="Bulat T."/>
            <person name="Smidak R."/>
            <person name="Sarate P."/>
            <person name="Gangsoo J."/>
            <person name="Sialana F."/>
            <person name="Bilban M."/>
            <person name="Lubec G."/>
        </authorList>
    </citation>
    <scope>NUCLEOTIDE SEQUENCE</scope>
    <source>
        <tissue evidence="1">Skin</tissue>
    </source>
</reference>
<evidence type="ECO:0000313" key="1">
    <source>
        <dbReference type="EMBL" id="CEK87623.1"/>
    </source>
</evidence>
<name>A0A0B7B3K7_9EUPU</name>
<dbReference type="AlphaFoldDB" id="A0A0B7B3K7"/>
<feature type="non-terminal residue" evidence="1">
    <location>
        <position position="1"/>
    </location>
</feature>
<protein>
    <submittedName>
        <fullName evidence="1">Uncharacterized protein</fullName>
    </submittedName>
</protein>
<gene>
    <name evidence="1" type="primary">ORF160442</name>
</gene>